<dbReference type="GO" id="GO:0015031">
    <property type="term" value="P:protein transport"/>
    <property type="evidence" value="ECO:0007669"/>
    <property type="project" value="UniProtKB-KW"/>
</dbReference>
<feature type="transmembrane region" description="Helical" evidence="9">
    <location>
        <begin position="12"/>
        <end position="35"/>
    </location>
</feature>
<evidence type="ECO:0000313" key="12">
    <source>
        <dbReference type="Proteomes" id="UP000463224"/>
    </source>
</evidence>
<evidence type="ECO:0000256" key="1">
    <source>
        <dbReference type="ARBA" id="ARBA00004651"/>
    </source>
</evidence>
<accession>A0A844QH97</accession>
<dbReference type="InterPro" id="IPR050366">
    <property type="entry name" value="BP-dependent_transpt_permease"/>
</dbReference>
<dbReference type="PANTHER" id="PTHR43386:SF1">
    <property type="entry name" value="D,D-DIPEPTIDE TRANSPORT SYSTEM PERMEASE PROTEIN DDPC-RELATED"/>
    <property type="match status" value="1"/>
</dbReference>
<evidence type="ECO:0000256" key="4">
    <source>
        <dbReference type="ARBA" id="ARBA00022692"/>
    </source>
</evidence>
<dbReference type="InterPro" id="IPR035906">
    <property type="entry name" value="MetI-like_sf"/>
</dbReference>
<keyword evidence="7 9" id="KW-1133">Transmembrane helix</keyword>
<dbReference type="InterPro" id="IPR000515">
    <property type="entry name" value="MetI-like"/>
</dbReference>
<dbReference type="SUPFAM" id="SSF161098">
    <property type="entry name" value="MetI-like"/>
    <property type="match status" value="1"/>
</dbReference>
<dbReference type="RefSeq" id="WP_156713584.1">
    <property type="nucleotide sequence ID" value="NZ_WPHG01000003.1"/>
</dbReference>
<organism evidence="11 12">
    <name type="scientific">Nitratireductor arenosus</name>
    <dbReference type="NCBI Taxonomy" id="2682096"/>
    <lineage>
        <taxon>Bacteria</taxon>
        <taxon>Pseudomonadati</taxon>
        <taxon>Pseudomonadota</taxon>
        <taxon>Alphaproteobacteria</taxon>
        <taxon>Hyphomicrobiales</taxon>
        <taxon>Phyllobacteriaceae</taxon>
        <taxon>Nitratireductor</taxon>
    </lineage>
</organism>
<evidence type="ECO:0000256" key="5">
    <source>
        <dbReference type="ARBA" id="ARBA00022856"/>
    </source>
</evidence>
<dbReference type="PROSITE" id="PS51318">
    <property type="entry name" value="TAT"/>
    <property type="match status" value="1"/>
</dbReference>
<keyword evidence="8 9" id="KW-0472">Membrane</keyword>
<dbReference type="Gene3D" id="1.10.3720.10">
    <property type="entry name" value="MetI-like"/>
    <property type="match status" value="1"/>
</dbReference>
<comment type="subcellular location">
    <subcellularLocation>
        <location evidence="1 9">Cell membrane</location>
        <topology evidence="1 9">Multi-pass membrane protein</topology>
    </subcellularLocation>
</comment>
<feature type="transmembrane region" description="Helical" evidence="9">
    <location>
        <begin position="192"/>
        <end position="218"/>
    </location>
</feature>
<sequence>MTPQFASAFGRRPALAVGAALALAIAVVALLPGLFAPQPPNAIDVGRALLPPSAEHWFGTDHVGRDVYTRVVHGARVTLGIVAGSLALSALFGGVAGTIAGYLRGWSDLFSGQFVEVILSFPPIFLGVMITGIIGSNVANLMLALSIVYLPLFFRAARSAAMVESARPYVEAAQVLGAGDGRILFRHLLPNVLPAVLTQYIILFPLALQIQAALGFLGLGVQPPTPDWGASLQESKDYVLYASWTAIFPGLALVTSSLAVILIGRGLQSRT</sequence>
<dbReference type="AlphaFoldDB" id="A0A844QH97"/>
<comment type="caution">
    <text evidence="11">The sequence shown here is derived from an EMBL/GenBank/DDBJ whole genome shotgun (WGS) entry which is preliminary data.</text>
</comment>
<dbReference type="GO" id="GO:0005886">
    <property type="term" value="C:plasma membrane"/>
    <property type="evidence" value="ECO:0007669"/>
    <property type="project" value="UniProtKB-SubCell"/>
</dbReference>
<dbReference type="EMBL" id="WPHG01000003">
    <property type="protein sequence ID" value="MVA98675.1"/>
    <property type="molecule type" value="Genomic_DNA"/>
</dbReference>
<evidence type="ECO:0000256" key="8">
    <source>
        <dbReference type="ARBA" id="ARBA00023136"/>
    </source>
</evidence>
<feature type="transmembrane region" description="Helical" evidence="9">
    <location>
        <begin position="77"/>
        <end position="102"/>
    </location>
</feature>
<comment type="similarity">
    <text evidence="9">Belongs to the binding-protein-dependent transport system permease family.</text>
</comment>
<dbReference type="PANTHER" id="PTHR43386">
    <property type="entry name" value="OLIGOPEPTIDE TRANSPORT SYSTEM PERMEASE PROTEIN APPC"/>
    <property type="match status" value="1"/>
</dbReference>
<evidence type="ECO:0000256" key="9">
    <source>
        <dbReference type="RuleBase" id="RU363032"/>
    </source>
</evidence>
<dbReference type="GO" id="GO:0055085">
    <property type="term" value="P:transmembrane transport"/>
    <property type="evidence" value="ECO:0007669"/>
    <property type="project" value="InterPro"/>
</dbReference>
<gene>
    <name evidence="11" type="ORF">GN330_15620</name>
</gene>
<keyword evidence="12" id="KW-1185">Reference proteome</keyword>
<dbReference type="InterPro" id="IPR006311">
    <property type="entry name" value="TAT_signal"/>
</dbReference>
<evidence type="ECO:0000313" key="11">
    <source>
        <dbReference type="EMBL" id="MVA98675.1"/>
    </source>
</evidence>
<protein>
    <submittedName>
        <fullName evidence="11">ABC transporter permease subunit</fullName>
    </submittedName>
</protein>
<evidence type="ECO:0000256" key="6">
    <source>
        <dbReference type="ARBA" id="ARBA00022927"/>
    </source>
</evidence>
<keyword evidence="5" id="KW-0571">Peptide transport</keyword>
<dbReference type="PROSITE" id="PS50928">
    <property type="entry name" value="ABC_TM1"/>
    <property type="match status" value="1"/>
</dbReference>
<feature type="transmembrane region" description="Helical" evidence="9">
    <location>
        <begin position="238"/>
        <end position="263"/>
    </location>
</feature>
<dbReference type="Pfam" id="PF00528">
    <property type="entry name" value="BPD_transp_1"/>
    <property type="match status" value="1"/>
</dbReference>
<keyword evidence="4 9" id="KW-0812">Transmembrane</keyword>
<feature type="domain" description="ABC transmembrane type-1" evidence="10">
    <location>
        <begin position="75"/>
        <end position="264"/>
    </location>
</feature>
<reference evidence="11 12" key="1">
    <citation type="submission" date="2019-12" db="EMBL/GenBank/DDBJ databases">
        <title>Nitratireductor arenosus sp. nov., Isolated from sea sand, Jeju island, South Korea.</title>
        <authorList>
            <person name="Kim W."/>
        </authorList>
    </citation>
    <scope>NUCLEOTIDE SEQUENCE [LARGE SCALE GENOMIC DNA]</scope>
    <source>
        <strain evidence="11 12">CAU 1489</strain>
    </source>
</reference>
<evidence type="ECO:0000259" key="10">
    <source>
        <dbReference type="PROSITE" id="PS50928"/>
    </source>
</evidence>
<name>A0A844QH97_9HYPH</name>
<keyword evidence="2 9" id="KW-0813">Transport</keyword>
<dbReference type="CDD" id="cd06261">
    <property type="entry name" value="TM_PBP2"/>
    <property type="match status" value="1"/>
</dbReference>
<evidence type="ECO:0000256" key="7">
    <source>
        <dbReference type="ARBA" id="ARBA00022989"/>
    </source>
</evidence>
<keyword evidence="3" id="KW-1003">Cell membrane</keyword>
<dbReference type="Proteomes" id="UP000463224">
    <property type="component" value="Unassembled WGS sequence"/>
</dbReference>
<evidence type="ECO:0000256" key="2">
    <source>
        <dbReference type="ARBA" id="ARBA00022448"/>
    </source>
</evidence>
<proteinExistence type="inferred from homology"/>
<evidence type="ECO:0000256" key="3">
    <source>
        <dbReference type="ARBA" id="ARBA00022475"/>
    </source>
</evidence>
<dbReference type="GO" id="GO:0015833">
    <property type="term" value="P:peptide transport"/>
    <property type="evidence" value="ECO:0007669"/>
    <property type="project" value="UniProtKB-KW"/>
</dbReference>
<keyword evidence="6" id="KW-0653">Protein transport</keyword>